<dbReference type="GO" id="GO:0006605">
    <property type="term" value="P:protein targeting"/>
    <property type="evidence" value="ECO:0007669"/>
    <property type="project" value="UniProtKB-UniRule"/>
</dbReference>
<dbReference type="NCBIfam" id="TIGR00964">
    <property type="entry name" value="secE_bact"/>
    <property type="match status" value="1"/>
</dbReference>
<dbReference type="Pfam" id="PF00584">
    <property type="entry name" value="SecE"/>
    <property type="match status" value="1"/>
</dbReference>
<comment type="subunit">
    <text evidence="9">Component of the Sec protein translocase complex. Heterotrimer consisting of SecY, SecE and SecG subunits. The heterotrimers can form oligomers, although 1 heterotrimer is thought to be able to translocate proteins. Interacts with the ribosome. Interacts with SecDF, and other proteins may be involved. Interacts with SecA.</text>
</comment>
<evidence type="ECO:0000256" key="1">
    <source>
        <dbReference type="ARBA" id="ARBA00004370"/>
    </source>
</evidence>
<evidence type="ECO:0000313" key="11">
    <source>
        <dbReference type="Proteomes" id="UP000267019"/>
    </source>
</evidence>
<dbReference type="EMBL" id="RBIJ01000002">
    <property type="protein sequence ID" value="RKQ85585.1"/>
    <property type="molecule type" value="Genomic_DNA"/>
</dbReference>
<evidence type="ECO:0000256" key="6">
    <source>
        <dbReference type="ARBA" id="ARBA00022989"/>
    </source>
</evidence>
<keyword evidence="4 9" id="KW-0812">Transmembrane</keyword>
<dbReference type="GO" id="GO:0008320">
    <property type="term" value="F:protein transmembrane transporter activity"/>
    <property type="evidence" value="ECO:0007669"/>
    <property type="project" value="UniProtKB-UniRule"/>
</dbReference>
<comment type="function">
    <text evidence="9">Essential subunit of the Sec protein translocation channel SecYEG. Clamps together the 2 halves of SecY. May contact the channel plug during translocation.</text>
</comment>
<evidence type="ECO:0000256" key="5">
    <source>
        <dbReference type="ARBA" id="ARBA00022927"/>
    </source>
</evidence>
<keyword evidence="7 9" id="KW-0811">Translocation</keyword>
<dbReference type="InterPro" id="IPR038379">
    <property type="entry name" value="SecE_sf"/>
</dbReference>
<keyword evidence="3 9" id="KW-1003">Cell membrane</keyword>
<protein>
    <recommendedName>
        <fullName evidence="9">Protein translocase subunit SecE</fullName>
    </recommendedName>
</protein>
<comment type="subcellular location">
    <subcellularLocation>
        <location evidence="9">Cell membrane</location>
        <topology evidence="9">Single-pass membrane protein</topology>
    </subcellularLocation>
    <subcellularLocation>
        <location evidence="1">Membrane</location>
    </subcellularLocation>
</comment>
<dbReference type="RefSeq" id="WP_121444245.1">
    <property type="nucleotide sequence ID" value="NZ_RBIJ01000002.1"/>
</dbReference>
<keyword evidence="8 9" id="KW-0472">Membrane</keyword>
<keyword evidence="5 9" id="KW-0653">Protein transport</keyword>
<dbReference type="PANTHER" id="PTHR33910">
    <property type="entry name" value="PROTEIN TRANSLOCASE SUBUNIT SECE"/>
    <property type="match status" value="1"/>
</dbReference>
<evidence type="ECO:0000256" key="8">
    <source>
        <dbReference type="ARBA" id="ARBA00023136"/>
    </source>
</evidence>
<evidence type="ECO:0000256" key="9">
    <source>
        <dbReference type="HAMAP-Rule" id="MF_00422"/>
    </source>
</evidence>
<dbReference type="GO" id="GO:0065002">
    <property type="term" value="P:intracellular protein transmembrane transport"/>
    <property type="evidence" value="ECO:0007669"/>
    <property type="project" value="UniProtKB-UniRule"/>
</dbReference>
<evidence type="ECO:0000313" key="10">
    <source>
        <dbReference type="EMBL" id="RKQ85585.1"/>
    </source>
</evidence>
<dbReference type="InterPro" id="IPR001901">
    <property type="entry name" value="Translocase_SecE/Sec61-g"/>
</dbReference>
<dbReference type="AlphaFoldDB" id="A0A660L312"/>
<keyword evidence="6 9" id="KW-1133">Transmembrane helix</keyword>
<reference evidence="10 11" key="1">
    <citation type="submission" date="2018-10" db="EMBL/GenBank/DDBJ databases">
        <title>Genomic Encyclopedia of Type Strains, Phase IV (KMG-IV): sequencing the most valuable type-strain genomes for metagenomic binning, comparative biology and taxonomic classification.</title>
        <authorList>
            <person name="Goeker M."/>
        </authorList>
    </citation>
    <scope>NUCLEOTIDE SEQUENCE [LARGE SCALE GENOMIC DNA]</scope>
    <source>
        <strain evidence="10 11">DSM 22653</strain>
    </source>
</reference>
<dbReference type="HAMAP" id="MF_00422">
    <property type="entry name" value="SecE"/>
    <property type="match status" value="1"/>
</dbReference>
<evidence type="ECO:0000256" key="7">
    <source>
        <dbReference type="ARBA" id="ARBA00023010"/>
    </source>
</evidence>
<dbReference type="PANTHER" id="PTHR33910:SF1">
    <property type="entry name" value="PROTEIN TRANSLOCASE SUBUNIT SECE"/>
    <property type="match status" value="1"/>
</dbReference>
<dbReference type="OrthoDB" id="9799073at2"/>
<feature type="transmembrane region" description="Helical" evidence="9">
    <location>
        <begin position="39"/>
        <end position="65"/>
    </location>
</feature>
<evidence type="ECO:0000256" key="4">
    <source>
        <dbReference type="ARBA" id="ARBA00022692"/>
    </source>
</evidence>
<proteinExistence type="inferred from homology"/>
<dbReference type="GO" id="GO:0005886">
    <property type="term" value="C:plasma membrane"/>
    <property type="evidence" value="ECO:0007669"/>
    <property type="project" value="UniProtKB-SubCell"/>
</dbReference>
<comment type="caution">
    <text evidence="10">The sequence shown here is derived from an EMBL/GenBank/DDBJ whole genome shotgun (WGS) entry which is preliminary data.</text>
</comment>
<dbReference type="Proteomes" id="UP000267019">
    <property type="component" value="Unassembled WGS sequence"/>
</dbReference>
<keyword evidence="11" id="KW-1185">Reference proteome</keyword>
<sequence length="70" mass="8107">MGVAARIGAAYRQMRTFFRESVAELKKVRWPTRKELATYTYVVLATVAIVALFFYGLDVLLAFLVRTFLW</sequence>
<evidence type="ECO:0000256" key="3">
    <source>
        <dbReference type="ARBA" id="ARBA00022475"/>
    </source>
</evidence>
<dbReference type="InterPro" id="IPR005807">
    <property type="entry name" value="SecE_bac"/>
</dbReference>
<evidence type="ECO:0000256" key="2">
    <source>
        <dbReference type="ARBA" id="ARBA00022448"/>
    </source>
</evidence>
<accession>A0A660L312</accession>
<gene>
    <name evidence="9" type="primary">secE</name>
    <name evidence="10" type="ORF">C7438_0989</name>
</gene>
<dbReference type="GO" id="GO:0009306">
    <property type="term" value="P:protein secretion"/>
    <property type="evidence" value="ECO:0007669"/>
    <property type="project" value="UniProtKB-UniRule"/>
</dbReference>
<name>A0A660L312_9BACL</name>
<organism evidence="10 11">
    <name type="scientific">Brockia lithotrophica</name>
    <dbReference type="NCBI Taxonomy" id="933949"/>
    <lineage>
        <taxon>Bacteria</taxon>
        <taxon>Bacillati</taxon>
        <taxon>Bacillota</taxon>
        <taxon>Bacilli</taxon>
        <taxon>Bacillales</taxon>
        <taxon>Bacillales Family X. Incertae Sedis</taxon>
        <taxon>Brockia</taxon>
    </lineage>
</organism>
<dbReference type="GO" id="GO:0043952">
    <property type="term" value="P:protein transport by the Sec complex"/>
    <property type="evidence" value="ECO:0007669"/>
    <property type="project" value="UniProtKB-UniRule"/>
</dbReference>
<comment type="similarity">
    <text evidence="9">Belongs to the SecE/SEC61-gamma family.</text>
</comment>
<dbReference type="PROSITE" id="PS01067">
    <property type="entry name" value="SECE_SEC61G"/>
    <property type="match status" value="1"/>
</dbReference>
<dbReference type="Gene3D" id="1.20.5.1030">
    <property type="entry name" value="Preprotein translocase secy subunit"/>
    <property type="match status" value="1"/>
</dbReference>
<keyword evidence="2 9" id="KW-0813">Transport</keyword>